<organism evidence="10 11">
    <name type="scientific">Morella rubra</name>
    <name type="common">Chinese bayberry</name>
    <dbReference type="NCBI Taxonomy" id="262757"/>
    <lineage>
        <taxon>Eukaryota</taxon>
        <taxon>Viridiplantae</taxon>
        <taxon>Streptophyta</taxon>
        <taxon>Embryophyta</taxon>
        <taxon>Tracheophyta</taxon>
        <taxon>Spermatophyta</taxon>
        <taxon>Magnoliopsida</taxon>
        <taxon>eudicotyledons</taxon>
        <taxon>Gunneridae</taxon>
        <taxon>Pentapetalae</taxon>
        <taxon>rosids</taxon>
        <taxon>fabids</taxon>
        <taxon>Fagales</taxon>
        <taxon>Myricaceae</taxon>
        <taxon>Morella</taxon>
    </lineage>
</organism>
<feature type="region of interest" description="Disordered" evidence="8">
    <location>
        <begin position="1"/>
        <end position="170"/>
    </location>
</feature>
<dbReference type="Gene3D" id="3.30.200.20">
    <property type="entry name" value="Phosphorylase Kinase, domain 1"/>
    <property type="match status" value="1"/>
</dbReference>
<dbReference type="Pfam" id="PF00069">
    <property type="entry name" value="Pkinase"/>
    <property type="match status" value="1"/>
</dbReference>
<feature type="compositionally biased region" description="Basic and acidic residues" evidence="8">
    <location>
        <begin position="317"/>
        <end position="518"/>
    </location>
</feature>
<keyword evidence="5" id="KW-0418">Kinase</keyword>
<feature type="compositionally biased region" description="Basic and acidic residues" evidence="8">
    <location>
        <begin position="561"/>
        <end position="575"/>
    </location>
</feature>
<keyword evidence="3" id="KW-0808">Transferase</keyword>
<feature type="compositionally biased region" description="Basic and acidic residues" evidence="8">
    <location>
        <begin position="93"/>
        <end position="104"/>
    </location>
</feature>
<keyword evidence="6" id="KW-0067">ATP-binding</keyword>
<dbReference type="EC" id="2.7.11.1" evidence="1"/>
<evidence type="ECO:0000256" key="7">
    <source>
        <dbReference type="ARBA" id="ARBA00023596"/>
    </source>
</evidence>
<gene>
    <name evidence="10" type="ORF">CJ030_MR3G018972</name>
</gene>
<feature type="compositionally biased region" description="Low complexity" evidence="8">
    <location>
        <begin position="256"/>
        <end position="269"/>
    </location>
</feature>
<feature type="compositionally biased region" description="Basic and acidic residues" evidence="8">
    <location>
        <begin position="45"/>
        <end position="55"/>
    </location>
</feature>
<feature type="region of interest" description="Disordered" evidence="8">
    <location>
        <begin position="687"/>
        <end position="711"/>
    </location>
</feature>
<dbReference type="GO" id="GO:0004674">
    <property type="term" value="F:protein serine/threonine kinase activity"/>
    <property type="evidence" value="ECO:0007669"/>
    <property type="project" value="UniProtKB-KW"/>
</dbReference>
<dbReference type="FunFam" id="3.30.200.20:FF:000123">
    <property type="entry name" value="serine/threonine-protein kinase PRP4 homolog"/>
    <property type="match status" value="1"/>
</dbReference>
<reference evidence="10 11" key="1">
    <citation type="journal article" date="2019" name="Plant Biotechnol. J.">
        <title>The red bayberry genome and genetic basis of sex determination.</title>
        <authorList>
            <person name="Jia H.M."/>
            <person name="Jia H.J."/>
            <person name="Cai Q.L."/>
            <person name="Wang Y."/>
            <person name="Zhao H.B."/>
            <person name="Yang W.F."/>
            <person name="Wang G.Y."/>
            <person name="Li Y.H."/>
            <person name="Zhan D.L."/>
            <person name="Shen Y.T."/>
            <person name="Niu Q.F."/>
            <person name="Chang L."/>
            <person name="Qiu J."/>
            <person name="Zhao L."/>
            <person name="Xie H.B."/>
            <person name="Fu W.Y."/>
            <person name="Jin J."/>
            <person name="Li X.W."/>
            <person name="Jiao Y."/>
            <person name="Zhou C.C."/>
            <person name="Tu T."/>
            <person name="Chai C.Y."/>
            <person name="Gao J.L."/>
            <person name="Fan L.J."/>
            <person name="van de Weg E."/>
            <person name="Wang J.Y."/>
            <person name="Gao Z.S."/>
        </authorList>
    </citation>
    <scope>NUCLEOTIDE SEQUENCE [LARGE SCALE GENOMIC DNA]</scope>
    <source>
        <tissue evidence="10">Leaves</tissue>
    </source>
</reference>
<evidence type="ECO:0000256" key="4">
    <source>
        <dbReference type="ARBA" id="ARBA00022741"/>
    </source>
</evidence>
<dbReference type="InterPro" id="IPR000719">
    <property type="entry name" value="Prot_kinase_dom"/>
</dbReference>
<dbReference type="GO" id="GO:0005524">
    <property type="term" value="F:ATP binding"/>
    <property type="evidence" value="ECO:0007669"/>
    <property type="project" value="UniProtKB-KW"/>
</dbReference>
<evidence type="ECO:0000256" key="6">
    <source>
        <dbReference type="ARBA" id="ARBA00022840"/>
    </source>
</evidence>
<proteinExistence type="inferred from homology"/>
<evidence type="ECO:0000313" key="11">
    <source>
        <dbReference type="Proteomes" id="UP000516437"/>
    </source>
</evidence>
<sequence>MASESHDSRRKHRRSLSSDDEAERSSKRHKHRHHHRQHHRHRSKKNEEESKREGDDVNALPAPPPMAIYNSRLDDDVEEGEILEEEGFNFGGGEHEIADKKSESGDESGEIEAFGVRGSDRGNLGNCAELLSSDRGPSIHMEEGVGNEGRNSNSLGEDRSEDDLLTNLKSDKVDKEYQWSRLGTKIRDEVGFPRNSSVESQDGLVSRVSLEDHVSRHLGHESLQEGKRWPRESGSPSKGVGKRNSYHDDETVQVDGSKLSHLGKSSSQSTGGHEEFHVRSRSWSVDRARARSRSQSIREEEVHSKKRHFNDLDASLDADKSKSMYDSEDERIVRRSWDGRHSSRDLMRNEERERSMSYRRSHREDSHRSRDAQERERSRDREMDTDLRREKERERIRDSEMDRAHRREKERERSRERERDMKRDVEQDRSREREMDRDRRREKERDRIKDTEVDRDWKREKEMDRRRASERDRDRYREREKDRRMIRGESERERERERERRDDRNRNKDRADREKYERVTGAYDNGDIYKHSRSSRHDEKEHNLDRKRTTDSAKLPSSRNDSLEGNRDKSKRYDDEQGDYDEGNALQFAEQEEEDLNRIKEESRRRRQAILEKYKSQRLQQQNEPPSEEIEKDEKTAPVLDESAGAADIVPEAVDGRNDGLEVYVAEPSFSVGKSPPQNGVAALEKTSSVGGLGEGTPKSERSDDKFCDDIFGETPTGVRKSGKDDGLRLERNGLHDNWDDAEGYYSYRFGEILDGRYEVTAAHGKGVFSTVVRAKNLKAGNGEPEEVAIKMIRSNDTMYKAGLEELVVLKKLVGADPDDKRHCVRFLSSFKYRNHLCLVFESLHMNLREVLKKFGRNIGLKLTAVRAYSKQLFIALKHLRNCGVLHCDIKPDNMLVNEAKNVLKLCDFGNAMFAGKNEITPYLVSRFYRAPEIILGLPYDHPLDIWSVGCCLYELYTGKGAFTDQHFDQDLNFLATEDDPVTKKTIKRMILNIKPKDISSIITGSSGEDPKMLANFKDLLEKIFVLDPDKRMTNFNTVLAWLKSELGDVWSGVLFAGGFFRGLYCKAIVSITKLCQSSEKSEQSDVKAVCMLKFANAVLFSMEVAMFVEPPVFSTSNVNFYWLSTFIYMHILMKLHTSDPWSGHSGGTCMGGLWLQPSWKEISGYDPHDTAIVIFGDLQELLPMG</sequence>
<dbReference type="PANTHER" id="PTHR24058">
    <property type="entry name" value="DUAL SPECIFICITY PROTEIN KINASE"/>
    <property type="match status" value="1"/>
</dbReference>
<feature type="domain" description="Protein kinase" evidence="9">
    <location>
        <begin position="758"/>
        <end position="1043"/>
    </location>
</feature>
<feature type="compositionally biased region" description="Basic and acidic residues" evidence="8">
    <location>
        <begin position="527"/>
        <end position="551"/>
    </location>
</feature>
<feature type="compositionally biased region" description="Basic and acidic residues" evidence="8">
    <location>
        <begin position="272"/>
        <end position="289"/>
    </location>
</feature>
<dbReference type="SUPFAM" id="SSF56112">
    <property type="entry name" value="Protein kinase-like (PK-like)"/>
    <property type="match status" value="1"/>
</dbReference>
<feature type="compositionally biased region" description="Basic and acidic residues" evidence="8">
    <location>
        <begin position="596"/>
        <end position="615"/>
    </location>
</feature>
<dbReference type="InterPro" id="IPR044092">
    <property type="entry name" value="STKc_PRP4"/>
</dbReference>
<accession>A0A6A1W815</accession>
<feature type="compositionally biased region" description="Basic and acidic residues" evidence="8">
    <location>
        <begin position="698"/>
        <end position="709"/>
    </location>
</feature>
<dbReference type="InterPro" id="IPR008271">
    <property type="entry name" value="Ser/Thr_kinase_AS"/>
</dbReference>
<keyword evidence="2" id="KW-0723">Serine/threonine-protein kinase</keyword>
<evidence type="ECO:0000313" key="10">
    <source>
        <dbReference type="EMBL" id="KAB1221043.1"/>
    </source>
</evidence>
<keyword evidence="4" id="KW-0547">Nucleotide-binding</keyword>
<evidence type="ECO:0000256" key="2">
    <source>
        <dbReference type="ARBA" id="ARBA00022527"/>
    </source>
</evidence>
<feature type="compositionally biased region" description="Basic and acidic residues" evidence="8">
    <location>
        <begin position="209"/>
        <end position="231"/>
    </location>
</feature>
<dbReference type="InterPro" id="IPR050494">
    <property type="entry name" value="Ser_Thr_dual-spec_kinase"/>
</dbReference>
<dbReference type="EMBL" id="RXIC02000021">
    <property type="protein sequence ID" value="KAB1221043.1"/>
    <property type="molecule type" value="Genomic_DNA"/>
</dbReference>
<dbReference type="SMART" id="SM00220">
    <property type="entry name" value="S_TKc"/>
    <property type="match status" value="1"/>
</dbReference>
<dbReference type="FunFam" id="1.10.510.10:FF:002888">
    <property type="match status" value="1"/>
</dbReference>
<comment type="caution">
    <text evidence="10">The sequence shown here is derived from an EMBL/GenBank/DDBJ whole genome shotgun (WGS) entry which is preliminary data.</text>
</comment>
<dbReference type="GO" id="GO:0045292">
    <property type="term" value="P:mRNA cis splicing, via spliceosome"/>
    <property type="evidence" value="ECO:0007669"/>
    <property type="project" value="InterPro"/>
</dbReference>
<dbReference type="OrthoDB" id="3967at2759"/>
<feature type="compositionally biased region" description="Acidic residues" evidence="8">
    <location>
        <begin position="75"/>
        <end position="87"/>
    </location>
</feature>
<evidence type="ECO:0000256" key="8">
    <source>
        <dbReference type="SAM" id="MobiDB-lite"/>
    </source>
</evidence>
<dbReference type="Gene3D" id="1.10.510.10">
    <property type="entry name" value="Transferase(Phosphotransferase) domain 1"/>
    <property type="match status" value="1"/>
</dbReference>
<dbReference type="PROSITE" id="PS00108">
    <property type="entry name" value="PROTEIN_KINASE_ST"/>
    <property type="match status" value="1"/>
</dbReference>
<dbReference type="Proteomes" id="UP000516437">
    <property type="component" value="Chromosome 3"/>
</dbReference>
<dbReference type="CDD" id="cd14135">
    <property type="entry name" value="STKc_PRP4"/>
    <property type="match status" value="1"/>
</dbReference>
<name>A0A6A1W815_9ROSI</name>
<comment type="similarity">
    <text evidence="7">Belongs to the protein kinase superfamily. CMGC Ser/Thr protein kinase family.</text>
</comment>
<feature type="region of interest" description="Disordered" evidence="8">
    <location>
        <begin position="184"/>
        <end position="654"/>
    </location>
</feature>
<dbReference type="PANTHER" id="PTHR24058:SF103">
    <property type="entry name" value="SERINE_THREONINE-PROTEIN KINASE PRP4 HOMOLOG"/>
    <property type="match status" value="1"/>
</dbReference>
<evidence type="ECO:0000256" key="5">
    <source>
        <dbReference type="ARBA" id="ARBA00022777"/>
    </source>
</evidence>
<dbReference type="AlphaFoldDB" id="A0A6A1W815"/>
<feature type="compositionally biased region" description="Basic residues" evidence="8">
    <location>
        <begin position="26"/>
        <end position="44"/>
    </location>
</feature>
<evidence type="ECO:0000256" key="1">
    <source>
        <dbReference type="ARBA" id="ARBA00012513"/>
    </source>
</evidence>
<dbReference type="PROSITE" id="PS50011">
    <property type="entry name" value="PROTEIN_KINASE_DOM"/>
    <property type="match status" value="1"/>
</dbReference>
<evidence type="ECO:0000256" key="3">
    <source>
        <dbReference type="ARBA" id="ARBA00022679"/>
    </source>
</evidence>
<dbReference type="InterPro" id="IPR011009">
    <property type="entry name" value="Kinase-like_dom_sf"/>
</dbReference>
<keyword evidence="11" id="KW-1185">Reference proteome</keyword>
<protein>
    <recommendedName>
        <fullName evidence="1">non-specific serine/threonine protein kinase</fullName>
        <ecNumber evidence="1">2.7.11.1</ecNumber>
    </recommendedName>
</protein>
<evidence type="ECO:0000259" key="9">
    <source>
        <dbReference type="PROSITE" id="PS50011"/>
    </source>
</evidence>